<name>A0AAD8MV30_9APIA</name>
<feature type="binding site" evidence="13">
    <location>
        <position position="148"/>
    </location>
    <ligand>
        <name>Ca(2+)</name>
        <dbReference type="ChEBI" id="CHEBI:29108"/>
        <label>2</label>
    </ligand>
</feature>
<evidence type="ECO:0000256" key="6">
    <source>
        <dbReference type="ARBA" id="ARBA00022617"/>
    </source>
</evidence>
<evidence type="ECO:0000256" key="10">
    <source>
        <dbReference type="ARBA" id="ARBA00023004"/>
    </source>
</evidence>
<evidence type="ECO:0000256" key="14">
    <source>
        <dbReference type="PIRSR" id="PIRSR600823-5"/>
    </source>
</evidence>
<keyword evidence="16" id="KW-0732">Signal</keyword>
<evidence type="ECO:0000256" key="4">
    <source>
        <dbReference type="ARBA" id="ARBA00022525"/>
    </source>
</evidence>
<dbReference type="Gene3D" id="1.10.520.10">
    <property type="match status" value="1"/>
</dbReference>
<comment type="caution">
    <text evidence="18">The sequence shown here is derived from an EMBL/GenBank/DDBJ whole genome shotgun (WGS) entry which is preliminary data.</text>
</comment>
<keyword evidence="5 18" id="KW-0575">Peroxidase</keyword>
<feature type="signal peptide" evidence="16">
    <location>
        <begin position="1"/>
        <end position="21"/>
    </location>
</feature>
<dbReference type="Pfam" id="PF00141">
    <property type="entry name" value="peroxidase"/>
    <property type="match status" value="1"/>
</dbReference>
<dbReference type="GO" id="GO:0020037">
    <property type="term" value="F:heme binding"/>
    <property type="evidence" value="ECO:0007669"/>
    <property type="project" value="InterPro"/>
</dbReference>
<feature type="binding site" evidence="13">
    <location>
        <position position="199"/>
    </location>
    <ligand>
        <name>Ca(2+)</name>
        <dbReference type="ChEBI" id="CHEBI:29108"/>
        <label>2</label>
    </ligand>
</feature>
<gene>
    <name evidence="18" type="ORF">POM88_018838</name>
</gene>
<keyword evidence="9" id="KW-0560">Oxidoreductase</keyword>
<keyword evidence="4" id="KW-0964">Secreted</keyword>
<dbReference type="GO" id="GO:0046872">
    <property type="term" value="F:metal ion binding"/>
    <property type="evidence" value="ECO:0007669"/>
    <property type="project" value="UniProtKB-KW"/>
</dbReference>
<keyword evidence="11" id="KW-0376">Hydrogen peroxide</keyword>
<dbReference type="Proteomes" id="UP001237642">
    <property type="component" value="Unassembled WGS sequence"/>
</dbReference>
<reference evidence="18" key="1">
    <citation type="submission" date="2023-02" db="EMBL/GenBank/DDBJ databases">
        <title>Genome of toxic invasive species Heracleum sosnowskyi carries increased number of genes despite the absence of recent whole-genome duplications.</title>
        <authorList>
            <person name="Schelkunov M."/>
            <person name="Shtratnikova V."/>
            <person name="Makarenko M."/>
            <person name="Klepikova A."/>
            <person name="Omelchenko D."/>
            <person name="Novikova G."/>
            <person name="Obukhova E."/>
            <person name="Bogdanov V."/>
            <person name="Penin A."/>
            <person name="Logacheva M."/>
        </authorList>
    </citation>
    <scope>NUCLEOTIDE SEQUENCE</scope>
    <source>
        <strain evidence="18">Hsosn_3</strain>
        <tissue evidence="18">Leaf</tissue>
    </source>
</reference>
<feature type="chain" id="PRO_5042093659" description="peroxidase" evidence="16">
    <location>
        <begin position="22"/>
        <end position="220"/>
    </location>
</feature>
<sequence>MPRFSLTLVLAFFFFKSYCFGALQYGFYDGKCGSSDVEDIVHGVVNSWCNIDPTRGFDVIDDAKAAVEAVCPGVVSCADIIVMATRDAVSFSGGGTYNVQTGRRDGLVSLASNVDLPPPFISVSDSIAAFAAKGLNVTDMVYLFGGHTVGVAHCSNFQDRLYNFNQTGGPDPAMDSLLLTTLRLRCPQNSSVNNTANLDQGLLSSTVVDTSFHQQRHSSD</sequence>
<dbReference type="PRINTS" id="PR00461">
    <property type="entry name" value="PLPEROXIDASE"/>
</dbReference>
<evidence type="ECO:0000256" key="9">
    <source>
        <dbReference type="ARBA" id="ARBA00023002"/>
    </source>
</evidence>
<keyword evidence="19" id="KW-1185">Reference proteome</keyword>
<dbReference type="EC" id="1.11.1.7" evidence="3"/>
<dbReference type="PANTHER" id="PTHR31517:SF59">
    <property type="entry name" value="PEROXIDASE"/>
    <property type="match status" value="1"/>
</dbReference>
<comment type="cofactor">
    <cofactor evidence="13">
        <name>Ca(2+)</name>
        <dbReference type="ChEBI" id="CHEBI:29108"/>
    </cofactor>
    <text evidence="13">Binds 2 calcium ions per subunit.</text>
</comment>
<evidence type="ECO:0000256" key="13">
    <source>
        <dbReference type="PIRSR" id="PIRSR600823-3"/>
    </source>
</evidence>
<keyword evidence="7 13" id="KW-0479">Metal-binding</keyword>
<dbReference type="InterPro" id="IPR000823">
    <property type="entry name" value="Peroxidase_pln"/>
</dbReference>
<dbReference type="PANTHER" id="PTHR31517">
    <property type="match status" value="1"/>
</dbReference>
<evidence type="ECO:0000256" key="12">
    <source>
        <dbReference type="PIRSR" id="PIRSR600823-2"/>
    </source>
</evidence>
<feature type="domain" description="Plant heme peroxidase family profile" evidence="17">
    <location>
        <begin position="50"/>
        <end position="220"/>
    </location>
</feature>
<dbReference type="GO" id="GO:0140825">
    <property type="term" value="F:lactoperoxidase activity"/>
    <property type="evidence" value="ECO:0007669"/>
    <property type="project" value="UniProtKB-EC"/>
</dbReference>
<feature type="binding site" evidence="13">
    <location>
        <position position="209"/>
    </location>
    <ligand>
        <name>Ca(2+)</name>
        <dbReference type="ChEBI" id="CHEBI:29108"/>
        <label>2</label>
    </ligand>
</feature>
<feature type="binding site" description="axial binding residue" evidence="13">
    <location>
        <position position="147"/>
    </location>
    <ligand>
        <name>heme b</name>
        <dbReference type="ChEBI" id="CHEBI:60344"/>
    </ligand>
    <ligandPart>
        <name>Fe</name>
        <dbReference type="ChEBI" id="CHEBI:18248"/>
    </ligandPart>
</feature>
<comment type="catalytic activity">
    <reaction evidence="1">
        <text>2 a phenolic donor + H2O2 = 2 a phenolic radical donor + 2 H2O</text>
        <dbReference type="Rhea" id="RHEA:56136"/>
        <dbReference type="ChEBI" id="CHEBI:15377"/>
        <dbReference type="ChEBI" id="CHEBI:16240"/>
        <dbReference type="ChEBI" id="CHEBI:139520"/>
        <dbReference type="ChEBI" id="CHEBI:139521"/>
        <dbReference type="EC" id="1.11.1.7"/>
    </reaction>
</comment>
<evidence type="ECO:0000256" key="3">
    <source>
        <dbReference type="ARBA" id="ARBA00012313"/>
    </source>
</evidence>
<evidence type="ECO:0000256" key="1">
    <source>
        <dbReference type="ARBA" id="ARBA00000189"/>
    </source>
</evidence>
<feature type="binding site" evidence="12">
    <location>
        <position position="117"/>
    </location>
    <ligand>
        <name>substrate</name>
    </ligand>
</feature>
<dbReference type="SUPFAM" id="SSF48113">
    <property type="entry name" value="Heme-dependent peroxidases"/>
    <property type="match status" value="1"/>
</dbReference>
<evidence type="ECO:0000256" key="16">
    <source>
        <dbReference type="SAM" id="SignalP"/>
    </source>
</evidence>
<evidence type="ECO:0000313" key="18">
    <source>
        <dbReference type="EMBL" id="KAK1390660.1"/>
    </source>
</evidence>
<evidence type="ECO:0000259" key="17">
    <source>
        <dbReference type="PROSITE" id="PS50873"/>
    </source>
</evidence>
<dbReference type="PRINTS" id="PR00458">
    <property type="entry name" value="PEROXIDASE"/>
</dbReference>
<dbReference type="InterPro" id="IPR010255">
    <property type="entry name" value="Haem_peroxidase_sf"/>
</dbReference>
<dbReference type="GO" id="GO:0006979">
    <property type="term" value="P:response to oxidative stress"/>
    <property type="evidence" value="ECO:0007669"/>
    <property type="project" value="InterPro"/>
</dbReference>
<evidence type="ECO:0000256" key="7">
    <source>
        <dbReference type="ARBA" id="ARBA00022723"/>
    </source>
</evidence>
<comment type="similarity">
    <text evidence="15">Belongs to the peroxidase family.</text>
</comment>
<evidence type="ECO:0000256" key="11">
    <source>
        <dbReference type="ARBA" id="ARBA00023324"/>
    </source>
</evidence>
<dbReference type="Gene3D" id="1.10.420.10">
    <property type="entry name" value="Peroxidase, domain 2"/>
    <property type="match status" value="1"/>
</dbReference>
<dbReference type="InterPro" id="IPR002016">
    <property type="entry name" value="Haem_peroxidase"/>
</dbReference>
<proteinExistence type="inferred from homology"/>
<comment type="function">
    <text evidence="2">Removal of H(2)O(2), oxidation of toxic reductants, biosynthesis and degradation of lignin, suberization, auxin catabolism, response to environmental stresses such as wounding, pathogen attack and oxidative stress. These functions might be dependent on each isozyme/isoform in each plant tissue.</text>
</comment>
<evidence type="ECO:0000313" key="19">
    <source>
        <dbReference type="Proteomes" id="UP001237642"/>
    </source>
</evidence>
<dbReference type="GO" id="GO:0042744">
    <property type="term" value="P:hydrogen peroxide catabolic process"/>
    <property type="evidence" value="ECO:0007669"/>
    <property type="project" value="UniProtKB-KW"/>
</dbReference>
<evidence type="ECO:0000256" key="5">
    <source>
        <dbReference type="ARBA" id="ARBA00022559"/>
    </source>
</evidence>
<keyword evidence="6" id="KW-0349">Heme</keyword>
<keyword evidence="8 13" id="KW-0106">Calcium</keyword>
<dbReference type="EMBL" id="JAUIZM010000004">
    <property type="protein sequence ID" value="KAK1390660.1"/>
    <property type="molecule type" value="Genomic_DNA"/>
</dbReference>
<reference evidence="18" key="2">
    <citation type="submission" date="2023-05" db="EMBL/GenBank/DDBJ databases">
        <authorList>
            <person name="Schelkunov M.I."/>
        </authorList>
    </citation>
    <scope>NUCLEOTIDE SEQUENCE</scope>
    <source>
        <strain evidence="18">Hsosn_3</strain>
        <tissue evidence="18">Leaf</tissue>
    </source>
</reference>
<evidence type="ECO:0000256" key="2">
    <source>
        <dbReference type="ARBA" id="ARBA00002322"/>
    </source>
</evidence>
<keyword evidence="14" id="KW-1015">Disulfide bond</keyword>
<evidence type="ECO:0000256" key="8">
    <source>
        <dbReference type="ARBA" id="ARBA00022837"/>
    </source>
</evidence>
<keyword evidence="10 13" id="KW-0408">Iron</keyword>
<dbReference type="AlphaFoldDB" id="A0AAD8MV30"/>
<evidence type="ECO:0000256" key="15">
    <source>
        <dbReference type="RuleBase" id="RU004241"/>
    </source>
</evidence>
<organism evidence="18 19">
    <name type="scientific">Heracleum sosnowskyi</name>
    <dbReference type="NCBI Taxonomy" id="360622"/>
    <lineage>
        <taxon>Eukaryota</taxon>
        <taxon>Viridiplantae</taxon>
        <taxon>Streptophyta</taxon>
        <taxon>Embryophyta</taxon>
        <taxon>Tracheophyta</taxon>
        <taxon>Spermatophyta</taxon>
        <taxon>Magnoliopsida</taxon>
        <taxon>eudicotyledons</taxon>
        <taxon>Gunneridae</taxon>
        <taxon>Pentapetalae</taxon>
        <taxon>asterids</taxon>
        <taxon>campanulids</taxon>
        <taxon>Apiales</taxon>
        <taxon>Apiaceae</taxon>
        <taxon>Apioideae</taxon>
        <taxon>apioid superclade</taxon>
        <taxon>Tordylieae</taxon>
        <taxon>Tordyliinae</taxon>
        <taxon>Heracleum</taxon>
    </lineage>
</organism>
<comment type="cofactor">
    <cofactor evidence="13">
        <name>heme b</name>
        <dbReference type="ChEBI" id="CHEBI:60344"/>
    </cofactor>
    <text evidence="13">Binds 1 heme b (iron(II)-protoporphyrin IX) group per subunit.</text>
</comment>
<dbReference type="PROSITE" id="PS50873">
    <property type="entry name" value="PEROXIDASE_4"/>
    <property type="match status" value="1"/>
</dbReference>
<feature type="disulfide bond" evidence="14">
    <location>
        <begin position="154"/>
        <end position="186"/>
    </location>
</feature>
<protein>
    <recommendedName>
        <fullName evidence="3">peroxidase</fullName>
        <ecNumber evidence="3">1.11.1.7</ecNumber>
    </recommendedName>
</protein>
<accession>A0AAD8MV30</accession>